<dbReference type="Proteomes" id="UP000199702">
    <property type="component" value="Unassembled WGS sequence"/>
</dbReference>
<accession>A0A1H6SGB5</accession>
<sequence length="783" mass="90409">MFKIPTEISWDFLFSFSKILYIYTKLDTFQMKKILFIIACSLQFVNAQTKPSTGEYLSIDKTNQGINLFLNDDKTFQMFVLNGTYEVINDSIKFSNDLSNELKNAFNVQFKKSKTANKKVNIFIEPAYLYSRPSYFLGIQNKADGEITYKTFNEYFDRDEIERFYEQSYSDKKEGEEENTKMSFELDKPYAIYVVRNLQSKAKIEKYIISSDVSEVKIESNTSIFDEFEMTGVVENEDALKVYVNKTSPLKFVNKKAKIETKNEIPATKTTEKNWTYPGKKDFNDIYADSAAVVVDTAAAYSDTDYQFKAKVEKNLKEALVNIKKDPAKYLFVYYNPKGKRTEKDFKNLIEEYNINISNTMYSEYDAAYDKFNFYLATKSDEGFFKKNNVTDKSFLILNKDGKIIATSTKSIDQISNTLNYDSAFLSNKLLETENAITLSNTVTNKKTSIPDLTKTLNTNYKDLFTSKYYYNLTSYTEEEPIIEEKYDENEDATTEAAAVVEAAADAYENKNFTYYKSEVSEKILTEKLNTIFEYYNSKNIVNSELVNILLGEISGNHNSFDLFKNENNTNNKQEIKFINYILKYNEDEKKKVKIATILSSIISEKAANNPDIQTYNDIAYKLISYSGNNLGIIQNAINNFNTKEKASEEANKLVDIYYNTLVNNKPVFENIDTQFNNISADIDYEIDWTSFKNRINTMLNAQAWDIFETNKTKDFERAIKWSELSNLVEKDNPYSLDTLGQLYFAVGKKSEAIAIQTKAVALAKTMKISHEEFENALNNMKK</sequence>
<name>A0A1H6SGB5_9FLAO</name>
<reference evidence="2" key="1">
    <citation type="submission" date="2016-10" db="EMBL/GenBank/DDBJ databases">
        <authorList>
            <person name="Varghese N."/>
            <person name="Submissions S."/>
        </authorList>
    </citation>
    <scope>NUCLEOTIDE SEQUENCE [LARGE SCALE GENOMIC DNA]</scope>
    <source>
        <strain evidence="2">DSM 17934</strain>
    </source>
</reference>
<dbReference type="SUPFAM" id="SSF48452">
    <property type="entry name" value="TPR-like"/>
    <property type="match status" value="1"/>
</dbReference>
<organism evidence="1 2">
    <name type="scientific">Flavobacterium terrigena</name>
    <dbReference type="NCBI Taxonomy" id="402734"/>
    <lineage>
        <taxon>Bacteria</taxon>
        <taxon>Pseudomonadati</taxon>
        <taxon>Bacteroidota</taxon>
        <taxon>Flavobacteriia</taxon>
        <taxon>Flavobacteriales</taxon>
        <taxon>Flavobacteriaceae</taxon>
        <taxon>Flavobacterium</taxon>
    </lineage>
</organism>
<evidence type="ECO:0000313" key="1">
    <source>
        <dbReference type="EMBL" id="SEI66998.1"/>
    </source>
</evidence>
<gene>
    <name evidence="1" type="ORF">SAMN05660918_1355</name>
</gene>
<proteinExistence type="predicted"/>
<dbReference type="STRING" id="402734.SAMN05660918_1355"/>
<dbReference type="EMBL" id="FNYA01000002">
    <property type="protein sequence ID" value="SEI66998.1"/>
    <property type="molecule type" value="Genomic_DNA"/>
</dbReference>
<dbReference type="Gene3D" id="1.25.40.10">
    <property type="entry name" value="Tetratricopeptide repeat domain"/>
    <property type="match status" value="1"/>
</dbReference>
<protein>
    <recommendedName>
        <fullName evidence="3">Tetratricopeptide repeat-containing protein</fullName>
    </recommendedName>
</protein>
<evidence type="ECO:0008006" key="3">
    <source>
        <dbReference type="Google" id="ProtNLM"/>
    </source>
</evidence>
<dbReference type="AlphaFoldDB" id="A0A1H6SGB5"/>
<dbReference type="InterPro" id="IPR011990">
    <property type="entry name" value="TPR-like_helical_dom_sf"/>
</dbReference>
<keyword evidence="2" id="KW-1185">Reference proteome</keyword>
<evidence type="ECO:0000313" key="2">
    <source>
        <dbReference type="Proteomes" id="UP000199702"/>
    </source>
</evidence>